<feature type="compositionally biased region" description="Gly residues" evidence="8">
    <location>
        <begin position="1"/>
        <end position="11"/>
    </location>
</feature>
<evidence type="ECO:0000313" key="11">
    <source>
        <dbReference type="Proteomes" id="UP000656804"/>
    </source>
</evidence>
<dbReference type="Gene3D" id="1.10.8.60">
    <property type="match status" value="1"/>
</dbReference>
<proteinExistence type="inferred from homology"/>
<gene>
    <name evidence="10" type="primary">holA</name>
    <name evidence="10" type="ORF">ISG29_16665</name>
</gene>
<comment type="similarity">
    <text evidence="6">Belongs to the DNA polymerase HolA subunit family.</text>
</comment>
<dbReference type="SUPFAM" id="SSF52540">
    <property type="entry name" value="P-loop containing nucleoside triphosphate hydrolases"/>
    <property type="match status" value="1"/>
</dbReference>
<accession>A0A930Y7E2</accession>
<feature type="domain" description="DNA polymerase III delta subunit-like C-terminal" evidence="9">
    <location>
        <begin position="211"/>
        <end position="331"/>
    </location>
</feature>
<evidence type="ECO:0000256" key="8">
    <source>
        <dbReference type="SAM" id="MobiDB-lite"/>
    </source>
</evidence>
<dbReference type="NCBIfam" id="TIGR01128">
    <property type="entry name" value="holA"/>
    <property type="match status" value="1"/>
</dbReference>
<dbReference type="AlphaFoldDB" id="A0A930Y7E2"/>
<dbReference type="GO" id="GO:0003677">
    <property type="term" value="F:DNA binding"/>
    <property type="evidence" value="ECO:0007669"/>
    <property type="project" value="InterPro"/>
</dbReference>
<reference evidence="10" key="1">
    <citation type="submission" date="2020-11" db="EMBL/GenBank/DDBJ databases">
        <title>Nocardioides sp. CBS4Y-1, whole genome shotgun sequence.</title>
        <authorList>
            <person name="Tuo L."/>
        </authorList>
    </citation>
    <scope>NUCLEOTIDE SEQUENCE</scope>
    <source>
        <strain evidence="10">CBS4Y-1</strain>
    </source>
</reference>
<dbReference type="InterPro" id="IPR008921">
    <property type="entry name" value="DNA_pol3_clamp-load_cplx_C"/>
</dbReference>
<evidence type="ECO:0000256" key="1">
    <source>
        <dbReference type="ARBA" id="ARBA00012417"/>
    </source>
</evidence>
<dbReference type="Pfam" id="PF21694">
    <property type="entry name" value="DNA_pol3_delta_C"/>
    <property type="match status" value="1"/>
</dbReference>
<dbReference type="Proteomes" id="UP000656804">
    <property type="component" value="Unassembled WGS sequence"/>
</dbReference>
<evidence type="ECO:0000313" key="10">
    <source>
        <dbReference type="EMBL" id="MBF4163325.1"/>
    </source>
</evidence>
<keyword evidence="5" id="KW-0239">DNA-directed DNA polymerase</keyword>
<sequence>MAGARGGGSRGGPSASDVLGRTTLVTGKEEFFSERTVRAVRDAVRGYDAEAEISDAAASELTPGSLGELAAPSLFTATRCVVVRGLEDLPEGSVTGLLDYVAAPADDVALVLVHGGGQKGSGVLTKLRKIRAVTEVKSTEIKSHEYPAFAVSEARSVGARLDQQAASFLVEAVGRNLRALSAAVHQLASDFPDEQLTEERVGQYFGGRAEASSFAVADASFSGRRLAALEELRWALDGGASAPGITAAFAAGARSVARFKAATARGGGRSDNDLARDVGVPPWKVRSVRDQARGWSQDGLVAAIRAVAQADADVKGAASDAAYTLERLVLTITELREAARR</sequence>
<dbReference type="GO" id="GO:0009360">
    <property type="term" value="C:DNA polymerase III complex"/>
    <property type="evidence" value="ECO:0007669"/>
    <property type="project" value="TreeGrafter"/>
</dbReference>
<dbReference type="Gene3D" id="1.20.272.10">
    <property type="match status" value="1"/>
</dbReference>
<evidence type="ECO:0000256" key="5">
    <source>
        <dbReference type="ARBA" id="ARBA00022932"/>
    </source>
</evidence>
<evidence type="ECO:0000256" key="7">
    <source>
        <dbReference type="ARBA" id="ARBA00049244"/>
    </source>
</evidence>
<comment type="catalytic activity">
    <reaction evidence="7">
        <text>DNA(n) + a 2'-deoxyribonucleoside 5'-triphosphate = DNA(n+1) + diphosphate</text>
        <dbReference type="Rhea" id="RHEA:22508"/>
        <dbReference type="Rhea" id="RHEA-COMP:17339"/>
        <dbReference type="Rhea" id="RHEA-COMP:17340"/>
        <dbReference type="ChEBI" id="CHEBI:33019"/>
        <dbReference type="ChEBI" id="CHEBI:61560"/>
        <dbReference type="ChEBI" id="CHEBI:173112"/>
        <dbReference type="EC" id="2.7.7.7"/>
    </reaction>
</comment>
<dbReference type="GO" id="GO:0006261">
    <property type="term" value="P:DNA-templated DNA replication"/>
    <property type="evidence" value="ECO:0007669"/>
    <property type="project" value="TreeGrafter"/>
</dbReference>
<dbReference type="GO" id="GO:0003887">
    <property type="term" value="F:DNA-directed DNA polymerase activity"/>
    <property type="evidence" value="ECO:0007669"/>
    <property type="project" value="UniProtKB-KW"/>
</dbReference>
<evidence type="ECO:0000256" key="6">
    <source>
        <dbReference type="ARBA" id="ARBA00034754"/>
    </source>
</evidence>
<evidence type="ECO:0000259" key="9">
    <source>
        <dbReference type="Pfam" id="PF21694"/>
    </source>
</evidence>
<dbReference type="PANTHER" id="PTHR34388:SF1">
    <property type="entry name" value="DNA POLYMERASE III SUBUNIT DELTA"/>
    <property type="match status" value="1"/>
</dbReference>
<dbReference type="InterPro" id="IPR048466">
    <property type="entry name" value="DNA_pol3_delta-like_C"/>
</dbReference>
<keyword evidence="4" id="KW-0235">DNA replication</keyword>
<dbReference type="InterPro" id="IPR005790">
    <property type="entry name" value="DNA_polIII_delta"/>
</dbReference>
<dbReference type="InterPro" id="IPR027417">
    <property type="entry name" value="P-loop_NTPase"/>
</dbReference>
<dbReference type="PANTHER" id="PTHR34388">
    <property type="entry name" value="DNA POLYMERASE III SUBUNIT DELTA"/>
    <property type="match status" value="1"/>
</dbReference>
<evidence type="ECO:0000256" key="2">
    <source>
        <dbReference type="ARBA" id="ARBA00022679"/>
    </source>
</evidence>
<evidence type="ECO:0000256" key="3">
    <source>
        <dbReference type="ARBA" id="ARBA00022695"/>
    </source>
</evidence>
<name>A0A930Y7E2_9ACTN</name>
<keyword evidence="2 10" id="KW-0808">Transferase</keyword>
<evidence type="ECO:0000256" key="4">
    <source>
        <dbReference type="ARBA" id="ARBA00022705"/>
    </source>
</evidence>
<dbReference type="EC" id="2.7.7.7" evidence="1"/>
<comment type="caution">
    <text evidence="10">The sequence shown here is derived from an EMBL/GenBank/DDBJ whole genome shotgun (WGS) entry which is preliminary data.</text>
</comment>
<organism evidence="10 11">
    <name type="scientific">Nocardioides acrostichi</name>
    <dbReference type="NCBI Taxonomy" id="2784339"/>
    <lineage>
        <taxon>Bacteria</taxon>
        <taxon>Bacillati</taxon>
        <taxon>Actinomycetota</taxon>
        <taxon>Actinomycetes</taxon>
        <taxon>Propionibacteriales</taxon>
        <taxon>Nocardioidaceae</taxon>
        <taxon>Nocardioides</taxon>
    </lineage>
</organism>
<dbReference type="SUPFAM" id="SSF48019">
    <property type="entry name" value="post-AAA+ oligomerization domain-like"/>
    <property type="match status" value="1"/>
</dbReference>
<protein>
    <recommendedName>
        <fullName evidence="1">DNA-directed DNA polymerase</fullName>
        <ecNumber evidence="1">2.7.7.7</ecNumber>
    </recommendedName>
</protein>
<feature type="region of interest" description="Disordered" evidence="8">
    <location>
        <begin position="1"/>
        <end position="21"/>
    </location>
</feature>
<dbReference type="Gene3D" id="3.40.50.300">
    <property type="entry name" value="P-loop containing nucleotide triphosphate hydrolases"/>
    <property type="match status" value="1"/>
</dbReference>
<dbReference type="EMBL" id="JADIVZ010000011">
    <property type="protein sequence ID" value="MBF4163325.1"/>
    <property type="molecule type" value="Genomic_DNA"/>
</dbReference>
<keyword evidence="3 10" id="KW-0548">Nucleotidyltransferase</keyword>
<keyword evidence="11" id="KW-1185">Reference proteome</keyword>
<dbReference type="RefSeq" id="WP_194504592.1">
    <property type="nucleotide sequence ID" value="NZ_JADIVZ010000011.1"/>
</dbReference>